<evidence type="ECO:0000256" key="2">
    <source>
        <dbReference type="ARBA" id="ARBA00022448"/>
    </source>
</evidence>
<proteinExistence type="inferred from homology"/>
<dbReference type="PROSITE" id="PS50893">
    <property type="entry name" value="ABC_TRANSPORTER_2"/>
    <property type="match status" value="1"/>
</dbReference>
<gene>
    <name evidence="6" type="ORF">A3C87_00505</name>
</gene>
<keyword evidence="2" id="KW-0813">Transport</keyword>
<name>A0A1F6DKA8_9BACT</name>
<dbReference type="SMART" id="SM00382">
    <property type="entry name" value="AAA"/>
    <property type="match status" value="1"/>
</dbReference>
<dbReference type="SUPFAM" id="SSF52540">
    <property type="entry name" value="P-loop containing nucleoside triphosphate hydrolases"/>
    <property type="match status" value="1"/>
</dbReference>
<evidence type="ECO:0000256" key="3">
    <source>
        <dbReference type="ARBA" id="ARBA00022741"/>
    </source>
</evidence>
<protein>
    <recommendedName>
        <fullName evidence="5">ABC transporter domain-containing protein</fullName>
    </recommendedName>
</protein>
<dbReference type="InterPro" id="IPR017871">
    <property type="entry name" value="ABC_transporter-like_CS"/>
</dbReference>
<dbReference type="InterPro" id="IPR003439">
    <property type="entry name" value="ABC_transporter-like_ATP-bd"/>
</dbReference>
<dbReference type="Gene3D" id="3.40.50.300">
    <property type="entry name" value="P-loop containing nucleotide triphosphate hydrolases"/>
    <property type="match status" value="1"/>
</dbReference>
<dbReference type="InterPro" id="IPR003593">
    <property type="entry name" value="AAA+_ATPase"/>
</dbReference>
<evidence type="ECO:0000256" key="1">
    <source>
        <dbReference type="ARBA" id="ARBA00005417"/>
    </source>
</evidence>
<evidence type="ECO:0000313" key="6">
    <source>
        <dbReference type="EMBL" id="OGG61865.1"/>
    </source>
</evidence>
<dbReference type="PANTHER" id="PTHR42734:SF17">
    <property type="entry name" value="METAL TRANSPORT SYSTEM ATP-BINDING PROTEIN TM_0124-RELATED"/>
    <property type="match status" value="1"/>
</dbReference>
<evidence type="ECO:0000256" key="4">
    <source>
        <dbReference type="ARBA" id="ARBA00022840"/>
    </source>
</evidence>
<keyword evidence="3" id="KW-0547">Nucleotide-binding</keyword>
<dbReference type="Proteomes" id="UP000176511">
    <property type="component" value="Unassembled WGS sequence"/>
</dbReference>
<feature type="domain" description="ABC transporter" evidence="5">
    <location>
        <begin position="10"/>
        <end position="225"/>
    </location>
</feature>
<reference evidence="6 7" key="1">
    <citation type="journal article" date="2016" name="Nat. Commun.">
        <title>Thousands of microbial genomes shed light on interconnected biogeochemical processes in an aquifer system.</title>
        <authorList>
            <person name="Anantharaman K."/>
            <person name="Brown C.T."/>
            <person name="Hug L.A."/>
            <person name="Sharon I."/>
            <person name="Castelle C.J."/>
            <person name="Probst A.J."/>
            <person name="Thomas B.C."/>
            <person name="Singh A."/>
            <person name="Wilkins M.J."/>
            <person name="Karaoz U."/>
            <person name="Brodie E.L."/>
            <person name="Williams K.H."/>
            <person name="Hubbard S.S."/>
            <person name="Banfield J.F."/>
        </authorList>
    </citation>
    <scope>NUCLEOTIDE SEQUENCE [LARGE SCALE GENOMIC DNA]</scope>
</reference>
<dbReference type="GO" id="GO:0016887">
    <property type="term" value="F:ATP hydrolysis activity"/>
    <property type="evidence" value="ECO:0007669"/>
    <property type="project" value="InterPro"/>
</dbReference>
<dbReference type="PROSITE" id="PS00211">
    <property type="entry name" value="ABC_TRANSPORTER_1"/>
    <property type="match status" value="1"/>
</dbReference>
<organism evidence="6 7">
    <name type="scientific">Candidatus Kaiserbacteria bacterium RIFCSPHIGHO2_02_FULL_49_34</name>
    <dbReference type="NCBI Taxonomy" id="1798491"/>
    <lineage>
        <taxon>Bacteria</taxon>
        <taxon>Candidatus Kaiseribacteriota</taxon>
    </lineage>
</organism>
<comment type="caution">
    <text evidence="6">The sequence shown here is derived from an EMBL/GenBank/DDBJ whole genome shotgun (WGS) entry which is preliminary data.</text>
</comment>
<dbReference type="EMBL" id="MFLE01000014">
    <property type="protein sequence ID" value="OGG61865.1"/>
    <property type="molecule type" value="Genomic_DNA"/>
</dbReference>
<dbReference type="AlphaFoldDB" id="A0A1F6DKA8"/>
<keyword evidence="4" id="KW-0067">ATP-binding</keyword>
<dbReference type="InterPro" id="IPR027417">
    <property type="entry name" value="P-loop_NTPase"/>
</dbReference>
<dbReference type="PANTHER" id="PTHR42734">
    <property type="entry name" value="METAL TRANSPORT SYSTEM ATP-BINDING PROTEIN TM_0124-RELATED"/>
    <property type="match status" value="1"/>
</dbReference>
<dbReference type="InterPro" id="IPR050153">
    <property type="entry name" value="Metal_Ion_Import_ABC"/>
</dbReference>
<comment type="similarity">
    <text evidence="1">Belongs to the ABC transporter superfamily.</text>
</comment>
<dbReference type="Pfam" id="PF00005">
    <property type="entry name" value="ABC_tran"/>
    <property type="match status" value="1"/>
</dbReference>
<accession>A0A1F6DKA8</accession>
<sequence length="226" mass="24907">MLCNSSDPILTFKNVSFAYDREATLFDVSFTMHRGDYLVVTGENGSGKSTIAKLAIGLLAPDTGSIMFDTKRIGYVAQHAAHIDQLFPATVRDIVSMGVRPFDKLRAGQEEELIANALEHVSLENHATDHIAELSGGERQRVMIARALASNPEILILDEPTVGVAHAVRDDFYALLHELNTKHCVTILLVTHDNSRAHQDATHVVCVENGGVHYHEDPHESHHHAH</sequence>
<evidence type="ECO:0000313" key="7">
    <source>
        <dbReference type="Proteomes" id="UP000176511"/>
    </source>
</evidence>
<dbReference type="GO" id="GO:0005524">
    <property type="term" value="F:ATP binding"/>
    <property type="evidence" value="ECO:0007669"/>
    <property type="project" value="UniProtKB-KW"/>
</dbReference>
<evidence type="ECO:0000259" key="5">
    <source>
        <dbReference type="PROSITE" id="PS50893"/>
    </source>
</evidence>
<dbReference type="STRING" id="1798491.A3C87_00505"/>